<keyword evidence="6 17" id="KW-0004">4Fe-4S</keyword>
<evidence type="ECO:0000256" key="16">
    <source>
        <dbReference type="ARBA" id="ARBA00047415"/>
    </source>
</evidence>
<dbReference type="Pfam" id="PF02677">
    <property type="entry name" value="QueH"/>
    <property type="match status" value="1"/>
</dbReference>
<reference evidence="18" key="1">
    <citation type="journal article" date="2020" name="mSystems">
        <title>Genome- and Community-Level Interaction Insights into Carbon Utilization and Element Cycling Functions of Hydrothermarchaeota in Hydrothermal Sediment.</title>
        <authorList>
            <person name="Zhou Z."/>
            <person name="Liu Y."/>
            <person name="Xu W."/>
            <person name="Pan J."/>
            <person name="Luo Z.H."/>
            <person name="Li M."/>
        </authorList>
    </citation>
    <scope>NUCLEOTIDE SEQUENCE [LARGE SCALE GENOMIC DNA]</scope>
    <source>
        <strain evidence="18">SpSt-102</strain>
    </source>
</reference>
<protein>
    <recommendedName>
        <fullName evidence="5 17">Epoxyqueuosine reductase QueH</fullName>
        <ecNumber evidence="4 17">1.17.99.6</ecNumber>
    </recommendedName>
    <alternativeName>
        <fullName evidence="15 17">Queuosine biosynthesis protein QueH</fullName>
    </alternativeName>
</protein>
<dbReference type="GO" id="GO:0008616">
    <property type="term" value="P:tRNA queuosine(34) biosynthetic process"/>
    <property type="evidence" value="ECO:0007669"/>
    <property type="project" value="UniProtKB-UniRule"/>
</dbReference>
<feature type="binding site" evidence="17">
    <location>
        <position position="8"/>
    </location>
    <ligand>
        <name>[4Fe-4S] cluster</name>
        <dbReference type="ChEBI" id="CHEBI:49883"/>
    </ligand>
</feature>
<evidence type="ECO:0000256" key="17">
    <source>
        <dbReference type="HAMAP-Rule" id="MF_02089"/>
    </source>
</evidence>
<comment type="similarity">
    <text evidence="3 17">Belongs to the QueH family.</text>
</comment>
<dbReference type="EC" id="1.17.99.6" evidence="4 17"/>
<comment type="caution">
    <text evidence="18">The sequence shown here is derived from an EMBL/GenBank/DDBJ whole genome shotgun (WGS) entry which is preliminary data.</text>
</comment>
<dbReference type="GO" id="GO:0051539">
    <property type="term" value="F:4 iron, 4 sulfur cluster binding"/>
    <property type="evidence" value="ECO:0007669"/>
    <property type="project" value="UniProtKB-UniRule"/>
</dbReference>
<comment type="catalytic activity">
    <reaction evidence="16 17">
        <text>epoxyqueuosine(34) in tRNA + AH2 = queuosine(34) in tRNA + A + H2O</text>
        <dbReference type="Rhea" id="RHEA:32159"/>
        <dbReference type="Rhea" id="RHEA-COMP:18571"/>
        <dbReference type="Rhea" id="RHEA-COMP:18582"/>
        <dbReference type="ChEBI" id="CHEBI:13193"/>
        <dbReference type="ChEBI" id="CHEBI:15377"/>
        <dbReference type="ChEBI" id="CHEBI:17499"/>
        <dbReference type="ChEBI" id="CHEBI:194431"/>
        <dbReference type="ChEBI" id="CHEBI:194443"/>
        <dbReference type="EC" id="1.17.99.6"/>
    </reaction>
</comment>
<keyword evidence="13 17" id="KW-1015">Disulfide bond</keyword>
<dbReference type="GO" id="GO:0046872">
    <property type="term" value="F:metal ion binding"/>
    <property type="evidence" value="ECO:0007669"/>
    <property type="project" value="UniProtKB-KW"/>
</dbReference>
<dbReference type="AlphaFoldDB" id="A0A7C5ZBZ5"/>
<dbReference type="PANTHER" id="PTHR36701:SF1">
    <property type="entry name" value="EPOXYQUEUOSINE REDUCTASE QUEH"/>
    <property type="match status" value="1"/>
</dbReference>
<feature type="disulfide bond" description="Redox-active" evidence="17">
    <location>
        <begin position="163"/>
        <end position="165"/>
    </location>
</feature>
<gene>
    <name evidence="17" type="primary">queH</name>
    <name evidence="18" type="ORF">ENL71_00545</name>
</gene>
<evidence type="ECO:0000256" key="12">
    <source>
        <dbReference type="ARBA" id="ARBA00023014"/>
    </source>
</evidence>
<evidence type="ECO:0000256" key="2">
    <source>
        <dbReference type="ARBA" id="ARBA00004691"/>
    </source>
</evidence>
<keyword evidence="11 17" id="KW-0408">Iron</keyword>
<feature type="binding site" evidence="17">
    <location>
        <position position="9"/>
    </location>
    <ligand>
        <name>[4Fe-4S] cluster</name>
        <dbReference type="ChEBI" id="CHEBI:49883"/>
    </ligand>
</feature>
<keyword evidence="10 17" id="KW-0560">Oxidoreductase</keyword>
<evidence type="ECO:0000256" key="14">
    <source>
        <dbReference type="ARBA" id="ARBA00023284"/>
    </source>
</evidence>
<organism evidence="18">
    <name type="scientific">Caldicellulosiruptor owensensis</name>
    <dbReference type="NCBI Taxonomy" id="55205"/>
    <lineage>
        <taxon>Bacteria</taxon>
        <taxon>Bacillati</taxon>
        <taxon>Bacillota</taxon>
        <taxon>Bacillota incertae sedis</taxon>
        <taxon>Caldicellulosiruptorales</taxon>
        <taxon>Caldicellulosiruptoraceae</taxon>
        <taxon>Caldicellulosiruptor</taxon>
    </lineage>
</organism>
<sequence length="191" mass="22684">MRLLMHTCCGPCSVYPLEKLSEEGHEVFGLFFNPNIHPYTEFKNRLDSAKLFYDLRGKKLIVIEEYPLEEFLRSCAFRENARCIYCYSVRLERTALVAKKSGFDAFTTSLLVSPYQKHELIKELGTAISKKYNIEFYYRDFREGFRKGRQKAREIGLYMQKYCGCIYSEKERFYKETKQKDTKGFEENLLL</sequence>
<dbReference type="EMBL" id="DRUZ01000009">
    <property type="protein sequence ID" value="HHS01037.1"/>
    <property type="molecule type" value="Genomic_DNA"/>
</dbReference>
<evidence type="ECO:0000256" key="9">
    <source>
        <dbReference type="ARBA" id="ARBA00022785"/>
    </source>
</evidence>
<evidence type="ECO:0000313" key="18">
    <source>
        <dbReference type="EMBL" id="HHS01037.1"/>
    </source>
</evidence>
<dbReference type="HAMAP" id="MF_02089">
    <property type="entry name" value="QueH"/>
    <property type="match status" value="1"/>
</dbReference>
<evidence type="ECO:0000256" key="11">
    <source>
        <dbReference type="ARBA" id="ARBA00023004"/>
    </source>
</evidence>
<evidence type="ECO:0000256" key="3">
    <source>
        <dbReference type="ARBA" id="ARBA00008207"/>
    </source>
</evidence>
<keyword evidence="8 17" id="KW-0479">Metal-binding</keyword>
<evidence type="ECO:0000256" key="6">
    <source>
        <dbReference type="ARBA" id="ARBA00022485"/>
    </source>
</evidence>
<evidence type="ECO:0000256" key="5">
    <source>
        <dbReference type="ARBA" id="ARBA00016895"/>
    </source>
</evidence>
<evidence type="ECO:0000256" key="1">
    <source>
        <dbReference type="ARBA" id="ARBA00002268"/>
    </source>
</evidence>
<feature type="binding site" evidence="17">
    <location>
        <position position="83"/>
    </location>
    <ligand>
        <name>[4Fe-4S] cluster</name>
        <dbReference type="ChEBI" id="CHEBI:49883"/>
    </ligand>
</feature>
<proteinExistence type="inferred from homology"/>
<evidence type="ECO:0000256" key="7">
    <source>
        <dbReference type="ARBA" id="ARBA00022694"/>
    </source>
</evidence>
<keyword evidence="9 17" id="KW-0671">Queuosine biosynthesis</keyword>
<keyword evidence="14 17" id="KW-0676">Redox-active center</keyword>
<dbReference type="PANTHER" id="PTHR36701">
    <property type="entry name" value="EPOXYQUEUOSINE REDUCTASE QUEH"/>
    <property type="match status" value="1"/>
</dbReference>
<evidence type="ECO:0000256" key="10">
    <source>
        <dbReference type="ARBA" id="ARBA00023002"/>
    </source>
</evidence>
<dbReference type="GO" id="GO:0052693">
    <property type="term" value="F:epoxyqueuosine reductase activity"/>
    <property type="evidence" value="ECO:0007669"/>
    <property type="project" value="UniProtKB-UniRule"/>
</dbReference>
<feature type="binding site" evidence="17">
    <location>
        <position position="86"/>
    </location>
    <ligand>
        <name>[4Fe-4S] cluster</name>
        <dbReference type="ChEBI" id="CHEBI:49883"/>
    </ligand>
</feature>
<dbReference type="InterPro" id="IPR003828">
    <property type="entry name" value="QueH"/>
</dbReference>
<dbReference type="UniPathway" id="UPA00392"/>
<accession>A0A7C5ZBZ5</accession>
<comment type="function">
    <text evidence="1 17">Catalyzes the conversion of epoxyqueuosine (oQ) to queuosine (Q), which is a hypermodified base found in the wobble positions of tRNA(Asp), tRNA(Asn), tRNA(His) and tRNA(Tyr).</text>
</comment>
<evidence type="ECO:0000256" key="4">
    <source>
        <dbReference type="ARBA" id="ARBA00012622"/>
    </source>
</evidence>
<evidence type="ECO:0000256" key="8">
    <source>
        <dbReference type="ARBA" id="ARBA00022723"/>
    </source>
</evidence>
<comment type="pathway">
    <text evidence="2 17">tRNA modification; tRNA-queuosine biosynthesis.</text>
</comment>
<keyword evidence="7 17" id="KW-0819">tRNA processing</keyword>
<evidence type="ECO:0000256" key="13">
    <source>
        <dbReference type="ARBA" id="ARBA00023157"/>
    </source>
</evidence>
<keyword evidence="12 17" id="KW-0411">Iron-sulfur</keyword>
<name>A0A7C5ZBZ5_9FIRM</name>
<evidence type="ECO:0000256" key="15">
    <source>
        <dbReference type="ARBA" id="ARBA00031446"/>
    </source>
</evidence>